<dbReference type="AlphaFoldDB" id="A0A4U8UWL9"/>
<evidence type="ECO:0000313" key="1">
    <source>
        <dbReference type="EMBL" id="TMS37791.1"/>
    </source>
</evidence>
<reference evidence="1 2" key="1">
    <citation type="journal article" date="2015" name="Genome Biol.">
        <title>Comparative genomics of Steinernema reveals deeply conserved gene regulatory networks.</title>
        <authorList>
            <person name="Dillman A.R."/>
            <person name="Macchietto M."/>
            <person name="Porter C.F."/>
            <person name="Rogers A."/>
            <person name="Williams B."/>
            <person name="Antoshechkin I."/>
            <person name="Lee M.M."/>
            <person name="Goodwin Z."/>
            <person name="Lu X."/>
            <person name="Lewis E.E."/>
            <person name="Goodrich-Blair H."/>
            <person name="Stock S.P."/>
            <person name="Adams B.J."/>
            <person name="Sternberg P.W."/>
            <person name="Mortazavi A."/>
        </authorList>
    </citation>
    <scope>NUCLEOTIDE SEQUENCE [LARGE SCALE GENOMIC DNA]</scope>
    <source>
        <strain evidence="1 2">ALL</strain>
    </source>
</reference>
<gene>
    <name evidence="1" type="ORF">L596_004651</name>
</gene>
<dbReference type="EMBL" id="AZBU02000001">
    <property type="protein sequence ID" value="TMS37791.1"/>
    <property type="molecule type" value="Genomic_DNA"/>
</dbReference>
<keyword evidence="2" id="KW-1185">Reference proteome</keyword>
<organism evidence="1 2">
    <name type="scientific">Steinernema carpocapsae</name>
    <name type="common">Entomopathogenic nematode</name>
    <dbReference type="NCBI Taxonomy" id="34508"/>
    <lineage>
        <taxon>Eukaryota</taxon>
        <taxon>Metazoa</taxon>
        <taxon>Ecdysozoa</taxon>
        <taxon>Nematoda</taxon>
        <taxon>Chromadorea</taxon>
        <taxon>Rhabditida</taxon>
        <taxon>Tylenchina</taxon>
        <taxon>Panagrolaimomorpha</taxon>
        <taxon>Strongyloidoidea</taxon>
        <taxon>Steinernematidae</taxon>
        <taxon>Steinernema</taxon>
    </lineage>
</organism>
<proteinExistence type="predicted"/>
<reference evidence="1 2" key="2">
    <citation type="journal article" date="2019" name="G3 (Bethesda)">
        <title>Hybrid Assembly of the Genome of the Entomopathogenic Nematode Steinernema carpocapsae Identifies the X-Chromosome.</title>
        <authorList>
            <person name="Serra L."/>
            <person name="Macchietto M."/>
            <person name="Macias-Munoz A."/>
            <person name="McGill C.J."/>
            <person name="Rodriguez I.M."/>
            <person name="Rodriguez B."/>
            <person name="Murad R."/>
            <person name="Mortazavi A."/>
        </authorList>
    </citation>
    <scope>NUCLEOTIDE SEQUENCE [LARGE SCALE GENOMIC DNA]</scope>
    <source>
        <strain evidence="1 2">ALL</strain>
    </source>
</reference>
<accession>A0A4U8UWL9</accession>
<sequence>MYLYCEREDNLKNCFCSFVLTRFPESQTTTRGFRRRDFIDLLIRAFKESILRKQLSTRQIALIIKEIAVILRYYWRSVNNSRTVVALLKNTGKRLKKNSMFYSHRSLKTLI</sequence>
<dbReference type="EMBL" id="CM016762">
    <property type="protein sequence ID" value="TMS37791.1"/>
    <property type="molecule type" value="Genomic_DNA"/>
</dbReference>
<dbReference type="Proteomes" id="UP000298663">
    <property type="component" value="Chromosome X"/>
</dbReference>
<evidence type="ECO:0000313" key="2">
    <source>
        <dbReference type="Proteomes" id="UP000298663"/>
    </source>
</evidence>
<name>A0A4U8UWL9_STECR</name>
<comment type="caution">
    <text evidence="1">The sequence shown here is derived from an EMBL/GenBank/DDBJ whole genome shotgun (WGS) entry which is preliminary data.</text>
</comment>
<protein>
    <submittedName>
        <fullName evidence="1">Uncharacterized protein</fullName>
    </submittedName>
</protein>